<gene>
    <name evidence="1" type="ORF">Satyrvirus14_18</name>
</gene>
<accession>A0A3G5ADZ1</accession>
<name>A0A3G5ADZ1_9VIRU</name>
<protein>
    <submittedName>
        <fullName evidence="1">Uncharacterized protein</fullName>
    </submittedName>
</protein>
<sequence>MVFNIFSQKFVQKIWLEVESNIENLQYRHLINDYNEFGDIY</sequence>
<evidence type="ECO:0000313" key="1">
    <source>
        <dbReference type="EMBL" id="AYV85402.1"/>
    </source>
</evidence>
<reference evidence="1" key="1">
    <citation type="submission" date="2018-10" db="EMBL/GenBank/DDBJ databases">
        <title>Hidden diversity of soil giant viruses.</title>
        <authorList>
            <person name="Schulz F."/>
            <person name="Alteio L."/>
            <person name="Goudeau D."/>
            <person name="Ryan E.M."/>
            <person name="Malmstrom R.R."/>
            <person name="Blanchard J."/>
            <person name="Woyke T."/>
        </authorList>
    </citation>
    <scope>NUCLEOTIDE SEQUENCE</scope>
    <source>
        <strain evidence="1">SAV1</strain>
    </source>
</reference>
<dbReference type="EMBL" id="MK072450">
    <property type="protein sequence ID" value="AYV85402.1"/>
    <property type="molecule type" value="Genomic_DNA"/>
</dbReference>
<proteinExistence type="predicted"/>
<organism evidence="1">
    <name type="scientific">Satyrvirus sp</name>
    <dbReference type="NCBI Taxonomy" id="2487771"/>
    <lineage>
        <taxon>Viruses</taxon>
        <taxon>Varidnaviria</taxon>
        <taxon>Bamfordvirae</taxon>
        <taxon>Nucleocytoviricota</taxon>
        <taxon>Megaviricetes</taxon>
        <taxon>Imitervirales</taxon>
        <taxon>Mimiviridae</taxon>
        <taxon>Megamimivirinae</taxon>
    </lineage>
</organism>